<dbReference type="Proteomes" id="UP000499080">
    <property type="component" value="Unassembled WGS sequence"/>
</dbReference>
<keyword evidence="2" id="KW-1185">Reference proteome</keyword>
<comment type="caution">
    <text evidence="1">The sequence shown here is derived from an EMBL/GenBank/DDBJ whole genome shotgun (WGS) entry which is preliminary data.</text>
</comment>
<name>A0A4Y2P4L0_ARAVE</name>
<dbReference type="EMBL" id="BGPR01010271">
    <property type="protein sequence ID" value="GBN45237.1"/>
    <property type="molecule type" value="Genomic_DNA"/>
</dbReference>
<reference evidence="1 2" key="1">
    <citation type="journal article" date="2019" name="Sci. Rep.">
        <title>Orb-weaving spider Araneus ventricosus genome elucidates the spidroin gene catalogue.</title>
        <authorList>
            <person name="Kono N."/>
            <person name="Nakamura H."/>
            <person name="Ohtoshi R."/>
            <person name="Moran D.A.P."/>
            <person name="Shinohara A."/>
            <person name="Yoshida Y."/>
            <person name="Fujiwara M."/>
            <person name="Mori M."/>
            <person name="Tomita M."/>
            <person name="Arakawa K."/>
        </authorList>
    </citation>
    <scope>NUCLEOTIDE SEQUENCE [LARGE SCALE GENOMIC DNA]</scope>
</reference>
<sequence>MKRKSTYWIFTKKLFVYRNNMNWQNVTKLCEYSGGRTDVHDEYLNSRLSVFSDEFFQRNQEAIQVNQRFATKEFDVRIPQVSKTALDEMGLPVTGGTIL</sequence>
<dbReference type="AlphaFoldDB" id="A0A4Y2P4L0"/>
<organism evidence="1 2">
    <name type="scientific">Araneus ventricosus</name>
    <name type="common">Orbweaver spider</name>
    <name type="synonym">Epeira ventricosa</name>
    <dbReference type="NCBI Taxonomy" id="182803"/>
    <lineage>
        <taxon>Eukaryota</taxon>
        <taxon>Metazoa</taxon>
        <taxon>Ecdysozoa</taxon>
        <taxon>Arthropoda</taxon>
        <taxon>Chelicerata</taxon>
        <taxon>Arachnida</taxon>
        <taxon>Araneae</taxon>
        <taxon>Araneomorphae</taxon>
        <taxon>Entelegynae</taxon>
        <taxon>Araneoidea</taxon>
        <taxon>Araneidae</taxon>
        <taxon>Araneus</taxon>
    </lineage>
</organism>
<accession>A0A4Y2P4L0</accession>
<protein>
    <submittedName>
        <fullName evidence="1">Uncharacterized protein</fullName>
    </submittedName>
</protein>
<evidence type="ECO:0000313" key="2">
    <source>
        <dbReference type="Proteomes" id="UP000499080"/>
    </source>
</evidence>
<evidence type="ECO:0000313" key="1">
    <source>
        <dbReference type="EMBL" id="GBN45237.1"/>
    </source>
</evidence>
<gene>
    <name evidence="1" type="ORF">AVEN_265406_1</name>
</gene>
<proteinExistence type="predicted"/>